<name>A0ABW8TH78_9CLOT</name>
<dbReference type="InterPro" id="IPR001647">
    <property type="entry name" value="HTH_TetR"/>
</dbReference>
<dbReference type="SUPFAM" id="SSF46689">
    <property type="entry name" value="Homeodomain-like"/>
    <property type="match status" value="1"/>
</dbReference>
<dbReference type="Pfam" id="PF00440">
    <property type="entry name" value="TetR_N"/>
    <property type="match status" value="1"/>
</dbReference>
<reference evidence="4 5" key="1">
    <citation type="submission" date="2024-11" db="EMBL/GenBank/DDBJ databases">
        <authorList>
            <person name="Heng Y.C."/>
            <person name="Lim A.C.H."/>
            <person name="Lee J.K.Y."/>
            <person name="Kittelmann S."/>
        </authorList>
    </citation>
    <scope>NUCLEOTIDE SEQUENCE [LARGE SCALE GENOMIC DNA]</scope>
    <source>
        <strain evidence="4 5">WILCCON 0114</strain>
    </source>
</reference>
<dbReference type="RefSeq" id="WP_406788533.1">
    <property type="nucleotide sequence ID" value="NZ_JBJIAA010000013.1"/>
</dbReference>
<feature type="DNA-binding region" description="H-T-H motif" evidence="2">
    <location>
        <begin position="29"/>
        <end position="48"/>
    </location>
</feature>
<evidence type="ECO:0000256" key="2">
    <source>
        <dbReference type="PROSITE-ProRule" id="PRU00335"/>
    </source>
</evidence>
<evidence type="ECO:0000313" key="4">
    <source>
        <dbReference type="EMBL" id="MFL0251883.1"/>
    </source>
</evidence>
<evidence type="ECO:0000259" key="3">
    <source>
        <dbReference type="PROSITE" id="PS50977"/>
    </source>
</evidence>
<comment type="caution">
    <text evidence="4">The sequence shown here is derived from an EMBL/GenBank/DDBJ whole genome shotgun (WGS) entry which is preliminary data.</text>
</comment>
<organism evidence="4 5">
    <name type="scientific">Clostridium neuense</name>
    <dbReference type="NCBI Taxonomy" id="1728934"/>
    <lineage>
        <taxon>Bacteria</taxon>
        <taxon>Bacillati</taxon>
        <taxon>Bacillota</taxon>
        <taxon>Clostridia</taxon>
        <taxon>Eubacteriales</taxon>
        <taxon>Clostridiaceae</taxon>
        <taxon>Clostridium</taxon>
    </lineage>
</organism>
<dbReference type="EMBL" id="JBJIAA010000013">
    <property type="protein sequence ID" value="MFL0251883.1"/>
    <property type="molecule type" value="Genomic_DNA"/>
</dbReference>
<keyword evidence="5" id="KW-1185">Reference proteome</keyword>
<proteinExistence type="predicted"/>
<evidence type="ECO:0000313" key="5">
    <source>
        <dbReference type="Proteomes" id="UP001623592"/>
    </source>
</evidence>
<keyword evidence="1 2" id="KW-0238">DNA-binding</keyword>
<accession>A0ABW8TH78</accession>
<feature type="domain" description="HTH tetR-type" evidence="3">
    <location>
        <begin position="6"/>
        <end position="66"/>
    </location>
</feature>
<dbReference type="InterPro" id="IPR009057">
    <property type="entry name" value="Homeodomain-like_sf"/>
</dbReference>
<dbReference type="PRINTS" id="PR00455">
    <property type="entry name" value="HTHTETR"/>
</dbReference>
<evidence type="ECO:0000256" key="1">
    <source>
        <dbReference type="ARBA" id="ARBA00023125"/>
    </source>
</evidence>
<gene>
    <name evidence="4" type="ORF">ACJDT4_15805</name>
</gene>
<dbReference type="Proteomes" id="UP001623592">
    <property type="component" value="Unassembled WGS sequence"/>
</dbReference>
<dbReference type="PROSITE" id="PS50977">
    <property type="entry name" value="HTH_TETR_2"/>
    <property type="match status" value="1"/>
</dbReference>
<dbReference type="Gene3D" id="1.10.357.10">
    <property type="entry name" value="Tetracycline Repressor, domain 2"/>
    <property type="match status" value="1"/>
</dbReference>
<protein>
    <submittedName>
        <fullName evidence="4">TetR/AcrR family transcriptional regulator</fullName>
    </submittedName>
</protein>
<sequence length="207" mass="24162">MAKQIEGVYEKVYECAKKEFLSKGFKDASLRTIAQEAGTSTGSIYTRFHSKEGLFYSIVSPVVEELKNWFLSIQESFHKKDADYQKKNMLEYNGIHAEEFVAYIYKHYDVFKLLLECSEGTEFSDFVDQLVNIEMEYTVKYMEVTGDNALRSGNISSEFLHIVNSAYFSGIFEIVRHNMEKEAGMLYAKQLREFYYAGFAKIYNWQK</sequence>